<feature type="region of interest" description="Disordered" evidence="1">
    <location>
        <begin position="1"/>
        <end position="27"/>
    </location>
</feature>
<proteinExistence type="predicted"/>
<evidence type="ECO:0000256" key="1">
    <source>
        <dbReference type="SAM" id="MobiDB-lite"/>
    </source>
</evidence>
<evidence type="ECO:0000313" key="2">
    <source>
        <dbReference type="EMBL" id="KAL3314246.1"/>
    </source>
</evidence>
<dbReference type="Proteomes" id="UP001626550">
    <property type="component" value="Unassembled WGS sequence"/>
</dbReference>
<name>A0ABD2Q6A6_9PLAT</name>
<reference evidence="2 3" key="1">
    <citation type="submission" date="2024-11" db="EMBL/GenBank/DDBJ databases">
        <title>Adaptive evolution of stress response genes in parasites aligns with host niche diversity.</title>
        <authorList>
            <person name="Hahn C."/>
            <person name="Resl P."/>
        </authorList>
    </citation>
    <scope>NUCLEOTIDE SEQUENCE [LARGE SCALE GENOMIC DNA]</scope>
    <source>
        <strain evidence="2">EGGRZ-B1_66</strain>
        <tissue evidence="2">Body</tissue>
    </source>
</reference>
<organism evidence="2 3">
    <name type="scientific">Cichlidogyrus casuarinus</name>
    <dbReference type="NCBI Taxonomy" id="1844966"/>
    <lineage>
        <taxon>Eukaryota</taxon>
        <taxon>Metazoa</taxon>
        <taxon>Spiralia</taxon>
        <taxon>Lophotrochozoa</taxon>
        <taxon>Platyhelminthes</taxon>
        <taxon>Monogenea</taxon>
        <taxon>Monopisthocotylea</taxon>
        <taxon>Dactylogyridea</taxon>
        <taxon>Ancyrocephalidae</taxon>
        <taxon>Cichlidogyrus</taxon>
    </lineage>
</organism>
<comment type="caution">
    <text evidence="2">The sequence shown here is derived from an EMBL/GenBank/DDBJ whole genome shotgun (WGS) entry which is preliminary data.</text>
</comment>
<dbReference type="AlphaFoldDB" id="A0ABD2Q6A6"/>
<accession>A0ABD2Q6A6</accession>
<keyword evidence="3" id="KW-1185">Reference proteome</keyword>
<protein>
    <submittedName>
        <fullName evidence="2">Uncharacterized protein</fullName>
    </submittedName>
</protein>
<evidence type="ECO:0000313" key="3">
    <source>
        <dbReference type="Proteomes" id="UP001626550"/>
    </source>
</evidence>
<sequence>MNFRGKLHKTKEQVEQAQEKNTQKRPYEQPEFQLSLHCSLFVLDEPNYEICLCMRCDDYQSLVRIVKDLIDKMKDHFKFWEFTRTVATVLAMLNKYETDMSKRLKDCREIIDSMIVILNEYEDKKIIIDFTAFTDLIASSYKAGNYSEAYNYFLLCSSICHNRWYAMSEESRYKKSFASMQVLLVKLIVGMVELRELKKGNGTPSILTQDQMFPFYCSMGHITFKDGWIDKAKCVRIVNSVEELKSILDDKRNDFIGQYLQVLQGISGGINVDEITSEIIMEKLTPYLSVLLQIFLCSHISQHDKLIVLEENVRYLSDVRAFYAYKYTEEWKKSLNKSSGIYSKIEKASKVEAGTILKAECRIEYVAWEKRKTDLQTEIGVMKQMLLLVLLLGLLGKIENHGQAIETVRAILIRTDNIQYEEEEKPYEDIPFGQHGLNVTEEGRFISDFVQLQYSTFACGVASKIALVLPKNTLLTLFKKDLEHESTQFSCYYVLLGLLLPSNGLIERIQAIELYLQKMMKCKRFQQHIEEGKQDVADLIITVDRTQIREHILNLIKNKVKRNSLDICESFAMAAEFLRSCNSLQDTGPSTEGDPSNLVSIELNFYETIASSALVATLSENEKTILNLLLTAIEKNHEIAEYILHNPPVKMNTFYCLACLACAICGCPRSPADFRSLEKTSKVLIKSGLVDKCYIWMISKLYRDGLTNHIYPGLTAELKDMFKTLPTFFDKIGVFLQYFDVLSAQTMPDEYEKIKSSLDESNGYMRILRTLLPTCNEVVIKELAILTSNTTDKVLNWHVFLTKKLEKQYPNFIQLLGLLVVLIFLRREHINSMQINSIHCNIYKRNLKTYIAKVKHLILKKFEKDSVIFQYVHREKIQNLIKDPNSWESFFATIDANIDSHQRVELNLATKICVICELESMLKTSQGLIVYAKCDDYLNYEDLVDEEHHSYRESSALIKSREKQPKNTVLIPFKTSLDACYDNHVDLKDECNRFDEESSDITQSIDSFDILEPMRSSAEVGPGFGPRQKSSMFIDENRCPTGILINIDD</sequence>
<feature type="compositionally biased region" description="Basic and acidic residues" evidence="1">
    <location>
        <begin position="10"/>
        <end position="27"/>
    </location>
</feature>
<dbReference type="EMBL" id="JBJKFK010001056">
    <property type="protein sequence ID" value="KAL3314246.1"/>
    <property type="molecule type" value="Genomic_DNA"/>
</dbReference>
<gene>
    <name evidence="2" type="ORF">Ciccas_007139</name>
</gene>